<dbReference type="AlphaFoldDB" id="A0A821DW72"/>
<protein>
    <submittedName>
        <fullName evidence="1">Uncharacterized protein</fullName>
    </submittedName>
</protein>
<proteinExistence type="predicted"/>
<dbReference type="EMBL" id="CAJOBG010079962">
    <property type="protein sequence ID" value="CAF4627895.1"/>
    <property type="molecule type" value="Genomic_DNA"/>
</dbReference>
<evidence type="ECO:0000313" key="2">
    <source>
        <dbReference type="Proteomes" id="UP000663866"/>
    </source>
</evidence>
<evidence type="ECO:0000313" key="1">
    <source>
        <dbReference type="EMBL" id="CAF4627895.1"/>
    </source>
</evidence>
<organism evidence="1 2">
    <name type="scientific">Rotaria magnacalcarata</name>
    <dbReference type="NCBI Taxonomy" id="392030"/>
    <lineage>
        <taxon>Eukaryota</taxon>
        <taxon>Metazoa</taxon>
        <taxon>Spiralia</taxon>
        <taxon>Gnathifera</taxon>
        <taxon>Rotifera</taxon>
        <taxon>Eurotatoria</taxon>
        <taxon>Bdelloidea</taxon>
        <taxon>Philodinida</taxon>
        <taxon>Philodinidae</taxon>
        <taxon>Rotaria</taxon>
    </lineage>
</organism>
<comment type="caution">
    <text evidence="1">The sequence shown here is derived from an EMBL/GenBank/DDBJ whole genome shotgun (WGS) entry which is preliminary data.</text>
</comment>
<sequence length="82" mass="9961">MIDDANITSTEKNLWYEYQASTTRETETTTLSEYIRPMTLIQWCVDHLPQPPTNYQFSFRQKIEQYTFFRNRIDRITTPFLD</sequence>
<accession>A0A821DW72</accession>
<gene>
    <name evidence="1" type="ORF">OVN521_LOCUS46130</name>
</gene>
<name>A0A821DW72_9BILA</name>
<dbReference type="Proteomes" id="UP000663866">
    <property type="component" value="Unassembled WGS sequence"/>
</dbReference>
<feature type="non-terminal residue" evidence="1">
    <location>
        <position position="82"/>
    </location>
</feature>
<reference evidence="1" key="1">
    <citation type="submission" date="2021-02" db="EMBL/GenBank/DDBJ databases">
        <authorList>
            <person name="Nowell W R."/>
        </authorList>
    </citation>
    <scope>NUCLEOTIDE SEQUENCE</scope>
</reference>
<keyword evidence="2" id="KW-1185">Reference proteome</keyword>